<reference evidence="1" key="1">
    <citation type="journal article" date="2016" name="Nat. Genet.">
        <title>A high-quality carrot genome assembly provides new insights into carotenoid accumulation and asterid genome evolution.</title>
        <authorList>
            <person name="Iorizzo M."/>
            <person name="Ellison S."/>
            <person name="Senalik D."/>
            <person name="Zeng P."/>
            <person name="Satapoomin P."/>
            <person name="Huang J."/>
            <person name="Bowman M."/>
            <person name="Iovene M."/>
            <person name="Sanseverino W."/>
            <person name="Cavagnaro P."/>
            <person name="Yildiz M."/>
            <person name="Macko-Podgorni A."/>
            <person name="Moranska E."/>
            <person name="Grzebelus E."/>
            <person name="Grzebelus D."/>
            <person name="Ashrafi H."/>
            <person name="Zheng Z."/>
            <person name="Cheng S."/>
            <person name="Spooner D."/>
            <person name="Van Deynze A."/>
            <person name="Simon P."/>
        </authorList>
    </citation>
    <scope>NUCLEOTIDE SEQUENCE</scope>
    <source>
        <tissue evidence="1">Leaf</tissue>
    </source>
</reference>
<dbReference type="Proteomes" id="UP000077755">
    <property type="component" value="Chromosome 8"/>
</dbReference>
<proteinExistence type="predicted"/>
<dbReference type="Gramene" id="KZM83970">
    <property type="protein sequence ID" value="KZM83970"/>
    <property type="gene ID" value="DCAR_028608"/>
</dbReference>
<name>A0A175YL41_DAUCS</name>
<accession>A0A175YL41</accession>
<dbReference type="EMBL" id="CP093350">
    <property type="protein sequence ID" value="WOH11245.1"/>
    <property type="molecule type" value="Genomic_DNA"/>
</dbReference>
<organism evidence="1 2">
    <name type="scientific">Daucus carota subsp. sativus</name>
    <name type="common">Carrot</name>
    <dbReference type="NCBI Taxonomy" id="79200"/>
    <lineage>
        <taxon>Eukaryota</taxon>
        <taxon>Viridiplantae</taxon>
        <taxon>Streptophyta</taxon>
        <taxon>Embryophyta</taxon>
        <taxon>Tracheophyta</taxon>
        <taxon>Spermatophyta</taxon>
        <taxon>Magnoliopsida</taxon>
        <taxon>eudicotyledons</taxon>
        <taxon>Gunneridae</taxon>
        <taxon>Pentapetalae</taxon>
        <taxon>asterids</taxon>
        <taxon>campanulids</taxon>
        <taxon>Apiales</taxon>
        <taxon>Apiaceae</taxon>
        <taxon>Apioideae</taxon>
        <taxon>Scandiceae</taxon>
        <taxon>Daucinae</taxon>
        <taxon>Daucus</taxon>
        <taxon>Daucus sect. Daucus</taxon>
    </lineage>
</organism>
<dbReference type="AlphaFoldDB" id="A0A175YL41"/>
<sequence>MMSRKSCIFLLVATLQIISCFIAAAQPFSPLDHRALPLQKQAVICYFLWKFTSLLSLVISYYYKVTLVNFFDQAQARAYSLLKLPSTQDHKNQS</sequence>
<keyword evidence="2" id="KW-1185">Reference proteome</keyword>
<gene>
    <name evidence="1" type="ORF">DCAR_0830725</name>
</gene>
<reference evidence="1" key="2">
    <citation type="submission" date="2022-03" db="EMBL/GenBank/DDBJ databases">
        <title>Draft title - Genomic analysis of global carrot germplasm unveils the trajectory of domestication and the origin of high carotenoid orange carrot.</title>
        <authorList>
            <person name="Iorizzo M."/>
            <person name="Ellison S."/>
            <person name="Senalik D."/>
            <person name="Macko-Podgorni A."/>
            <person name="Grzebelus D."/>
            <person name="Bostan H."/>
            <person name="Rolling W."/>
            <person name="Curaba J."/>
            <person name="Simon P."/>
        </authorList>
    </citation>
    <scope>NUCLEOTIDE SEQUENCE</scope>
    <source>
        <tissue evidence="1">Leaf</tissue>
    </source>
</reference>
<evidence type="ECO:0000313" key="1">
    <source>
        <dbReference type="EMBL" id="WOH11245.1"/>
    </source>
</evidence>
<protein>
    <submittedName>
        <fullName evidence="1">Uncharacterized protein</fullName>
    </submittedName>
</protein>
<evidence type="ECO:0000313" key="2">
    <source>
        <dbReference type="Proteomes" id="UP000077755"/>
    </source>
</evidence>